<dbReference type="AlphaFoldDB" id="A0A395LHL6"/>
<proteinExistence type="predicted"/>
<sequence>MGVIKKIFEHRVRTIVPLAAVAVGVLWLLLAVNGGRSVALVLALALIILGLGAVLLKAGNDTRHSVEGLAAALSCVALVLAGYWYFVERRGYPKLNIQPEIRTWPIEGDLAFVRVEVRLENVGDTAVTLEPENTVRLEIGQAIPFTGKDERKLRAQASKDRLYSGDLEIINTSKWPRRAVFKEGLDLRVESGEVDRIYFKAIVPCEPGLVSSVRVDIPIKASPLLRFFDPEKRELNWRAQALSEPLEACEPNAGG</sequence>
<dbReference type="OrthoDB" id="9851373at2"/>
<gene>
    <name evidence="2" type="ORF">DL238_01595</name>
</gene>
<reference evidence="2 3" key="1">
    <citation type="submission" date="2018-07" db="EMBL/GenBank/DDBJ databases">
        <title>Erythrobacter nanhaiensis sp. nov., a novel member of the genus Erythrobacter isolated from the South China Sea.</title>
        <authorList>
            <person name="Chen X."/>
            <person name="Liu J."/>
        </authorList>
    </citation>
    <scope>NUCLEOTIDE SEQUENCE [LARGE SCALE GENOMIC DNA]</scope>
    <source>
        <strain evidence="2 3">S-5</strain>
    </source>
</reference>
<dbReference type="RefSeq" id="WP_115490659.1">
    <property type="nucleotide sequence ID" value="NZ_JACHWW010000001.1"/>
</dbReference>
<keyword evidence="1" id="KW-1133">Transmembrane helix</keyword>
<protein>
    <submittedName>
        <fullName evidence="2">Uncharacterized protein</fullName>
    </submittedName>
</protein>
<feature type="transmembrane region" description="Helical" evidence="1">
    <location>
        <begin position="68"/>
        <end position="86"/>
    </location>
</feature>
<evidence type="ECO:0000256" key="1">
    <source>
        <dbReference type="SAM" id="Phobius"/>
    </source>
</evidence>
<keyword evidence="1" id="KW-0812">Transmembrane</keyword>
<feature type="transmembrane region" description="Helical" evidence="1">
    <location>
        <begin position="38"/>
        <end position="56"/>
    </location>
</feature>
<dbReference type="EMBL" id="QRBB01000001">
    <property type="protein sequence ID" value="RDS76428.1"/>
    <property type="molecule type" value="Genomic_DNA"/>
</dbReference>
<evidence type="ECO:0000313" key="2">
    <source>
        <dbReference type="EMBL" id="RDS76428.1"/>
    </source>
</evidence>
<dbReference type="Proteomes" id="UP000254101">
    <property type="component" value="Unassembled WGS sequence"/>
</dbReference>
<feature type="transmembrane region" description="Helical" evidence="1">
    <location>
        <begin position="12"/>
        <end position="32"/>
    </location>
</feature>
<comment type="caution">
    <text evidence="2">The sequence shown here is derived from an EMBL/GenBank/DDBJ whole genome shotgun (WGS) entry which is preliminary data.</text>
</comment>
<evidence type="ECO:0000313" key="3">
    <source>
        <dbReference type="Proteomes" id="UP000254101"/>
    </source>
</evidence>
<name>A0A395LHL6_9SPHN</name>
<accession>A0A395LHL6</accession>
<keyword evidence="3" id="KW-1185">Reference proteome</keyword>
<organism evidence="2 3">
    <name type="scientific">Alteriqipengyuania lutimaris</name>
    <dbReference type="NCBI Taxonomy" id="1538146"/>
    <lineage>
        <taxon>Bacteria</taxon>
        <taxon>Pseudomonadati</taxon>
        <taxon>Pseudomonadota</taxon>
        <taxon>Alphaproteobacteria</taxon>
        <taxon>Sphingomonadales</taxon>
        <taxon>Erythrobacteraceae</taxon>
        <taxon>Alteriqipengyuania</taxon>
    </lineage>
</organism>
<keyword evidence="1" id="KW-0472">Membrane</keyword>